<gene>
    <name evidence="2" type="ORF">GCM10022384_66420</name>
</gene>
<evidence type="ECO:0000313" key="2">
    <source>
        <dbReference type="EMBL" id="GAA4012431.1"/>
    </source>
</evidence>
<accession>A0ABP7SJP1</accession>
<dbReference type="EMBL" id="BAABCQ010000234">
    <property type="protein sequence ID" value="GAA4012431.1"/>
    <property type="molecule type" value="Genomic_DNA"/>
</dbReference>
<sequence>MAAYWAAAALKERARAAWAAGRVGPEGTGVVIRPWWPGGSGAQPVLGKEGRSAGTSDSS</sequence>
<name>A0ABP7SJP1_9ACTN</name>
<protein>
    <submittedName>
        <fullName evidence="2">Uncharacterized protein</fullName>
    </submittedName>
</protein>
<organism evidence="2 3">
    <name type="scientific">Streptomyces marokkonensis</name>
    <dbReference type="NCBI Taxonomy" id="324855"/>
    <lineage>
        <taxon>Bacteria</taxon>
        <taxon>Bacillati</taxon>
        <taxon>Actinomycetota</taxon>
        <taxon>Actinomycetes</taxon>
        <taxon>Kitasatosporales</taxon>
        <taxon>Streptomycetaceae</taxon>
        <taxon>Streptomyces</taxon>
    </lineage>
</organism>
<evidence type="ECO:0000313" key="3">
    <source>
        <dbReference type="Proteomes" id="UP001500034"/>
    </source>
</evidence>
<proteinExistence type="predicted"/>
<evidence type="ECO:0000256" key="1">
    <source>
        <dbReference type="SAM" id="MobiDB-lite"/>
    </source>
</evidence>
<dbReference type="Proteomes" id="UP001500034">
    <property type="component" value="Unassembled WGS sequence"/>
</dbReference>
<comment type="caution">
    <text evidence="2">The sequence shown here is derived from an EMBL/GenBank/DDBJ whole genome shotgun (WGS) entry which is preliminary data.</text>
</comment>
<reference evidence="3" key="1">
    <citation type="journal article" date="2019" name="Int. J. Syst. Evol. Microbiol.">
        <title>The Global Catalogue of Microorganisms (GCM) 10K type strain sequencing project: providing services to taxonomists for standard genome sequencing and annotation.</title>
        <authorList>
            <consortium name="The Broad Institute Genomics Platform"/>
            <consortium name="The Broad Institute Genome Sequencing Center for Infectious Disease"/>
            <person name="Wu L."/>
            <person name="Ma J."/>
        </authorList>
    </citation>
    <scope>NUCLEOTIDE SEQUENCE [LARGE SCALE GENOMIC DNA]</scope>
    <source>
        <strain evidence="3">JCM 17027</strain>
    </source>
</reference>
<feature type="region of interest" description="Disordered" evidence="1">
    <location>
        <begin position="34"/>
        <end position="59"/>
    </location>
</feature>
<keyword evidence="3" id="KW-1185">Reference proteome</keyword>